<protein>
    <recommendedName>
        <fullName evidence="4">Transmembrane protein</fullName>
    </recommendedName>
</protein>
<dbReference type="PANTHER" id="PTHR35165">
    <property type="entry name" value="OS08G0113900 PROTEIN"/>
    <property type="match status" value="1"/>
</dbReference>
<dbReference type="EMBL" id="GHES01047569">
    <property type="protein sequence ID" value="MPA78128.1"/>
    <property type="molecule type" value="Transcribed_RNA"/>
</dbReference>
<name>A0A5B7CAY8_DAVIN</name>
<evidence type="ECO:0008006" key="4">
    <source>
        <dbReference type="Google" id="ProtNLM"/>
    </source>
</evidence>
<keyword evidence="2" id="KW-0812">Transmembrane</keyword>
<feature type="transmembrane region" description="Helical" evidence="2">
    <location>
        <begin position="23"/>
        <end position="44"/>
    </location>
</feature>
<keyword evidence="2" id="KW-0472">Membrane</keyword>
<dbReference type="PANTHER" id="PTHR35165:SF1">
    <property type="entry name" value="OS04G0577375 PROTEIN"/>
    <property type="match status" value="1"/>
</dbReference>
<dbReference type="Pfam" id="PF16594">
    <property type="entry name" value="ATP-synt_Z"/>
    <property type="match status" value="1"/>
</dbReference>
<evidence type="ECO:0000256" key="1">
    <source>
        <dbReference type="SAM" id="MobiDB-lite"/>
    </source>
</evidence>
<proteinExistence type="predicted"/>
<feature type="compositionally biased region" description="Polar residues" evidence="1">
    <location>
        <begin position="93"/>
        <end position="111"/>
    </location>
</feature>
<reference evidence="3" key="1">
    <citation type="submission" date="2019-08" db="EMBL/GenBank/DDBJ databases">
        <title>Reference gene set and small RNA set construction with multiple tissues from Davidia involucrata Baill.</title>
        <authorList>
            <person name="Yang H."/>
            <person name="Zhou C."/>
            <person name="Li G."/>
            <person name="Wang J."/>
            <person name="Gao P."/>
            <person name="Wang M."/>
            <person name="Wang R."/>
            <person name="Zhao Y."/>
        </authorList>
    </citation>
    <scope>NUCLEOTIDE SEQUENCE</scope>
    <source>
        <tissue evidence="3">Mixed with DoveR01_LX</tissue>
    </source>
</reference>
<feature type="transmembrane region" description="Helical" evidence="2">
    <location>
        <begin position="56"/>
        <end position="80"/>
    </location>
</feature>
<dbReference type="InterPro" id="IPR032238">
    <property type="entry name" value="ATP-synth_Z"/>
</dbReference>
<evidence type="ECO:0000256" key="2">
    <source>
        <dbReference type="SAM" id="Phobius"/>
    </source>
</evidence>
<evidence type="ECO:0000313" key="3">
    <source>
        <dbReference type="EMBL" id="MPA78128.1"/>
    </source>
</evidence>
<sequence length="129" mass="14444">MGSYKEERYVTCYKLEKSTVKKACIACLASFLISMVGGLVLGWWKFKYHPTNSQLWMVPFGLILFVTPVIVGLSVSVSHLRHSKLRHRESVRSGASSPSHPKPISSNNQPPLTKVCYQVSSKSTIMFPN</sequence>
<dbReference type="AlphaFoldDB" id="A0A5B7CAY8"/>
<gene>
    <name evidence="3" type="ORF">Din_047569</name>
</gene>
<feature type="region of interest" description="Disordered" evidence="1">
    <location>
        <begin position="85"/>
        <end position="112"/>
    </location>
</feature>
<organism evidence="3">
    <name type="scientific">Davidia involucrata</name>
    <name type="common">Dove tree</name>
    <dbReference type="NCBI Taxonomy" id="16924"/>
    <lineage>
        <taxon>Eukaryota</taxon>
        <taxon>Viridiplantae</taxon>
        <taxon>Streptophyta</taxon>
        <taxon>Embryophyta</taxon>
        <taxon>Tracheophyta</taxon>
        <taxon>Spermatophyta</taxon>
        <taxon>Magnoliopsida</taxon>
        <taxon>eudicotyledons</taxon>
        <taxon>Gunneridae</taxon>
        <taxon>Pentapetalae</taxon>
        <taxon>asterids</taxon>
        <taxon>Cornales</taxon>
        <taxon>Nyssaceae</taxon>
        <taxon>Davidia</taxon>
    </lineage>
</organism>
<accession>A0A5B7CAY8</accession>
<keyword evidence="2" id="KW-1133">Transmembrane helix</keyword>